<organism evidence="12 13">
    <name type="scientific">Snodgrassella alvi</name>
    <dbReference type="NCBI Taxonomy" id="1196083"/>
    <lineage>
        <taxon>Bacteria</taxon>
        <taxon>Pseudomonadati</taxon>
        <taxon>Pseudomonadota</taxon>
        <taxon>Betaproteobacteria</taxon>
        <taxon>Neisseriales</taxon>
        <taxon>Neisseriaceae</taxon>
        <taxon>Snodgrassella</taxon>
    </lineage>
</organism>
<dbReference type="PANTHER" id="PTHR13932:SF5">
    <property type="entry name" value="RADICAL S-ADENOSYL METHIONINE DOMAIN-CONTAINING PROTEIN 1, MITOCHONDRIAL"/>
    <property type="match status" value="1"/>
</dbReference>
<dbReference type="EMBL" id="MEIS01000128">
    <property type="protein sequence ID" value="PIT52456.1"/>
    <property type="molecule type" value="Genomic_DNA"/>
</dbReference>
<dbReference type="PROSITE" id="PS51918">
    <property type="entry name" value="RADICAL_SAM"/>
    <property type="match status" value="1"/>
</dbReference>
<dbReference type="GO" id="GO:0005737">
    <property type="term" value="C:cytoplasm"/>
    <property type="evidence" value="ECO:0007669"/>
    <property type="project" value="UniProtKB-SubCell"/>
</dbReference>
<comment type="similarity">
    <text evidence="2">Belongs to the anaerobic coproporphyrinogen-III oxidase family. HemW subfamily.</text>
</comment>
<comment type="subcellular location">
    <subcellularLocation>
        <location evidence="10">Cytoplasm</location>
    </subcellularLocation>
</comment>
<dbReference type="SMART" id="SM00729">
    <property type="entry name" value="Elp3"/>
    <property type="match status" value="1"/>
</dbReference>
<dbReference type="GO" id="GO:0046872">
    <property type="term" value="F:metal ion binding"/>
    <property type="evidence" value="ECO:0007669"/>
    <property type="project" value="UniProtKB-UniRule"/>
</dbReference>
<feature type="domain" description="Radical SAM core" evidence="11">
    <location>
        <begin position="18"/>
        <end position="251"/>
    </location>
</feature>
<keyword evidence="7 10" id="KW-0408">Iron</keyword>
<evidence type="ECO:0000256" key="2">
    <source>
        <dbReference type="ARBA" id="ARBA00006100"/>
    </source>
</evidence>
<dbReference type="SFLD" id="SFLDF00562">
    <property type="entry name" value="HemN-like__clustered_with_heat"/>
    <property type="match status" value="1"/>
</dbReference>
<dbReference type="Gene3D" id="3.20.20.70">
    <property type="entry name" value="Aldolase class I"/>
    <property type="match status" value="1"/>
</dbReference>
<keyword evidence="10" id="KW-0004">4Fe-4S</keyword>
<dbReference type="InterPro" id="IPR013785">
    <property type="entry name" value="Aldolase_TIM"/>
</dbReference>
<dbReference type="GO" id="GO:0004109">
    <property type="term" value="F:coproporphyrinogen oxidase activity"/>
    <property type="evidence" value="ECO:0007669"/>
    <property type="project" value="InterPro"/>
</dbReference>
<evidence type="ECO:0000256" key="4">
    <source>
        <dbReference type="ARBA" id="ARBA00022617"/>
    </source>
</evidence>
<sequence>MPEYSVSLQTPQSHSLHVPSLPPLSLYIHIPWCVRKCPYCDFNSHQLKQELDEQAYIAALLTDLETELPHFWGRPVHTIFIGGGTPSLLSAAAFEQLLSGIRARVNLLPAAEITLEANPGTFERNRFAAFAAAGINRLSIGVQSFADDKLATLGRIHNRDEALSAIESGLTLFPKVNIDLMYALPGQTVTQAQKDIDTAIATGVQHISAYQLTLEPNTPFAHTPPPQLPDDDHIADIEETVHTALLQAGFTHYETSAFAQPRQECWHNLNYWQFGDYIGIGAGAHGKISNAQEIIRTTRSRHPKDYLQAMQQQPQRAITRQPVSVQDLPFEFMLNALRLTGGVPSAWFSERTGLPLSAIQHAITQAVERGLLDANPLYLRPTPLGRSFLNDLLALFLKA</sequence>
<dbReference type="SFLD" id="SFLDS00029">
    <property type="entry name" value="Radical_SAM"/>
    <property type="match status" value="1"/>
</dbReference>
<dbReference type="SFLD" id="SFLDG01065">
    <property type="entry name" value="anaerobic_coproporphyrinogen-I"/>
    <property type="match status" value="1"/>
</dbReference>
<dbReference type="SUPFAM" id="SSF102114">
    <property type="entry name" value="Radical SAM enzymes"/>
    <property type="match status" value="1"/>
</dbReference>
<keyword evidence="5 10" id="KW-0949">S-adenosyl-L-methionine</keyword>
<evidence type="ECO:0000259" key="11">
    <source>
        <dbReference type="PROSITE" id="PS51918"/>
    </source>
</evidence>
<dbReference type="SFLD" id="SFLDF00288">
    <property type="entry name" value="HemN-like__clustered_with_nucl"/>
    <property type="match status" value="1"/>
</dbReference>
<dbReference type="GO" id="GO:0051539">
    <property type="term" value="F:4 iron, 4 sulfur cluster binding"/>
    <property type="evidence" value="ECO:0007669"/>
    <property type="project" value="UniProtKB-UniRule"/>
</dbReference>
<accession>A0A2N9XT93</accession>
<dbReference type="AlphaFoldDB" id="A0A2N9XT93"/>
<evidence type="ECO:0000256" key="7">
    <source>
        <dbReference type="ARBA" id="ARBA00023004"/>
    </source>
</evidence>
<comment type="cofactor">
    <cofactor evidence="1">
        <name>[4Fe-4S] cluster</name>
        <dbReference type="ChEBI" id="CHEBI:49883"/>
    </cofactor>
</comment>
<dbReference type="InterPro" id="IPR058240">
    <property type="entry name" value="rSAM_sf"/>
</dbReference>
<dbReference type="Pfam" id="PF04055">
    <property type="entry name" value="Radical_SAM"/>
    <property type="match status" value="1"/>
</dbReference>
<evidence type="ECO:0000256" key="9">
    <source>
        <dbReference type="ARBA" id="ARBA00023186"/>
    </source>
</evidence>
<evidence type="ECO:0000256" key="5">
    <source>
        <dbReference type="ARBA" id="ARBA00022691"/>
    </source>
</evidence>
<protein>
    <recommendedName>
        <fullName evidence="3 10">Heme chaperone HemW</fullName>
    </recommendedName>
</protein>
<dbReference type="InterPro" id="IPR006638">
    <property type="entry name" value="Elp3/MiaA/NifB-like_rSAM"/>
</dbReference>
<comment type="function">
    <text evidence="10">Probably acts as a heme chaperone, transferring heme to an unknown acceptor. Binds one molecule of heme per monomer, possibly covalently. Binds 1 [4Fe-4S] cluster. The cluster is coordinated with 3 cysteines and an exchangeable S-adenosyl-L-methionine.</text>
</comment>
<dbReference type="InterPro" id="IPR004559">
    <property type="entry name" value="HemW-like"/>
</dbReference>
<keyword evidence="4 10" id="KW-0349">Heme</keyword>
<evidence type="ECO:0000256" key="1">
    <source>
        <dbReference type="ARBA" id="ARBA00001966"/>
    </source>
</evidence>
<keyword evidence="6 10" id="KW-0479">Metal-binding</keyword>
<comment type="caution">
    <text evidence="12">The sequence shown here is derived from an EMBL/GenBank/DDBJ whole genome shotgun (WGS) entry which is preliminary data.</text>
</comment>
<evidence type="ECO:0000256" key="8">
    <source>
        <dbReference type="ARBA" id="ARBA00023014"/>
    </source>
</evidence>
<dbReference type="NCBIfam" id="TIGR00539">
    <property type="entry name" value="hemN_rel"/>
    <property type="match status" value="1"/>
</dbReference>
<dbReference type="InterPro" id="IPR010723">
    <property type="entry name" value="HemN_C"/>
</dbReference>
<dbReference type="CDD" id="cd01335">
    <property type="entry name" value="Radical_SAM"/>
    <property type="match status" value="1"/>
</dbReference>
<evidence type="ECO:0000313" key="12">
    <source>
        <dbReference type="EMBL" id="PIT52456.1"/>
    </source>
</evidence>
<dbReference type="Pfam" id="PF06969">
    <property type="entry name" value="HemN_C"/>
    <property type="match status" value="1"/>
</dbReference>
<dbReference type="Proteomes" id="UP000229434">
    <property type="component" value="Unassembled WGS sequence"/>
</dbReference>
<dbReference type="InterPro" id="IPR007197">
    <property type="entry name" value="rSAM"/>
</dbReference>
<evidence type="ECO:0000256" key="10">
    <source>
        <dbReference type="RuleBase" id="RU364116"/>
    </source>
</evidence>
<gene>
    <name evidence="12" type="ORF">BHC49_13455</name>
</gene>
<dbReference type="GO" id="GO:0006779">
    <property type="term" value="P:porphyrin-containing compound biosynthetic process"/>
    <property type="evidence" value="ECO:0007669"/>
    <property type="project" value="InterPro"/>
</dbReference>
<dbReference type="PANTHER" id="PTHR13932">
    <property type="entry name" value="COPROPORPHYRINIGEN III OXIDASE"/>
    <property type="match status" value="1"/>
</dbReference>
<dbReference type="InterPro" id="IPR034505">
    <property type="entry name" value="Coproporphyrinogen-III_oxidase"/>
</dbReference>
<keyword evidence="10" id="KW-0963">Cytoplasm</keyword>
<keyword evidence="9 10" id="KW-0143">Chaperone</keyword>
<evidence type="ECO:0000256" key="3">
    <source>
        <dbReference type="ARBA" id="ARBA00017228"/>
    </source>
</evidence>
<evidence type="ECO:0000256" key="6">
    <source>
        <dbReference type="ARBA" id="ARBA00022723"/>
    </source>
</evidence>
<proteinExistence type="inferred from homology"/>
<dbReference type="RefSeq" id="WP_100138551.1">
    <property type="nucleotide sequence ID" value="NZ_MEIS01000128.1"/>
</dbReference>
<name>A0A2N9XT93_9NEIS</name>
<reference evidence="12 13" key="1">
    <citation type="journal article" date="2017" name="MBio">
        <title>Type VI secretion-mediated competition in the bee gut microbiome.</title>
        <authorList>
            <person name="Steele M.I."/>
            <person name="Kwong W.K."/>
            <person name="Powell J.E."/>
            <person name="Whiteley M."/>
            <person name="Moran N.A."/>
        </authorList>
    </citation>
    <scope>NUCLEOTIDE SEQUENCE [LARGE SCALE GENOMIC DNA]</scope>
    <source>
        <strain evidence="12 13">Nev3CBA3</strain>
    </source>
</reference>
<keyword evidence="8 10" id="KW-0411">Iron-sulfur</keyword>
<evidence type="ECO:0000313" key="13">
    <source>
        <dbReference type="Proteomes" id="UP000229434"/>
    </source>
</evidence>